<protein>
    <recommendedName>
        <fullName evidence="8">Major facilitator superfamily (MFS) profile domain-containing protein</fullName>
    </recommendedName>
</protein>
<feature type="transmembrane region" description="Helical" evidence="7">
    <location>
        <begin position="148"/>
        <end position="171"/>
    </location>
</feature>
<dbReference type="Gene3D" id="1.20.1720.10">
    <property type="entry name" value="Multidrug resistance protein D"/>
    <property type="match status" value="1"/>
</dbReference>
<feature type="transmembrane region" description="Helical" evidence="7">
    <location>
        <begin position="304"/>
        <end position="324"/>
    </location>
</feature>
<dbReference type="Proteomes" id="UP000490939">
    <property type="component" value="Unassembled WGS sequence"/>
</dbReference>
<dbReference type="InterPro" id="IPR036259">
    <property type="entry name" value="MFS_trans_sf"/>
</dbReference>
<evidence type="ECO:0000256" key="5">
    <source>
        <dbReference type="ARBA" id="ARBA00023136"/>
    </source>
</evidence>
<dbReference type="InterPro" id="IPR020846">
    <property type="entry name" value="MFS_dom"/>
</dbReference>
<proteinExistence type="predicted"/>
<evidence type="ECO:0000259" key="8">
    <source>
        <dbReference type="PROSITE" id="PS50850"/>
    </source>
</evidence>
<dbReference type="Pfam" id="PF07690">
    <property type="entry name" value="MFS_1"/>
    <property type="match status" value="1"/>
</dbReference>
<comment type="subcellular location">
    <subcellularLocation>
        <location evidence="1">Membrane</location>
        <topology evidence="1">Multi-pass membrane protein</topology>
    </subcellularLocation>
</comment>
<feature type="transmembrane region" description="Helical" evidence="7">
    <location>
        <begin position="425"/>
        <end position="445"/>
    </location>
</feature>
<keyword evidence="4 7" id="KW-1133">Transmembrane helix</keyword>
<feature type="transmembrane region" description="Helical" evidence="7">
    <location>
        <begin position="57"/>
        <end position="81"/>
    </location>
</feature>
<keyword evidence="5 7" id="KW-0472">Membrane</keyword>
<evidence type="ECO:0000256" key="2">
    <source>
        <dbReference type="ARBA" id="ARBA00022448"/>
    </source>
</evidence>
<feature type="transmembrane region" description="Helical" evidence="7">
    <location>
        <begin position="214"/>
        <end position="233"/>
    </location>
</feature>
<feature type="transmembrane region" description="Helical" evidence="7">
    <location>
        <begin position="392"/>
        <end position="413"/>
    </location>
</feature>
<feature type="transmembrane region" description="Helical" evidence="7">
    <location>
        <begin position="457"/>
        <end position="478"/>
    </location>
</feature>
<comment type="caution">
    <text evidence="10">The sequence shown here is derived from an EMBL/GenBank/DDBJ whole genome shotgun (WGS) entry which is preliminary data.</text>
</comment>
<dbReference type="Proteomes" id="UP000433883">
    <property type="component" value="Unassembled WGS sequence"/>
</dbReference>
<gene>
    <name evidence="9" type="ORF">BLS_009540</name>
    <name evidence="10" type="ORF">EG327_009863</name>
</gene>
<keyword evidence="11" id="KW-1185">Reference proteome</keyword>
<evidence type="ECO:0000256" key="6">
    <source>
        <dbReference type="SAM" id="MobiDB-lite"/>
    </source>
</evidence>
<evidence type="ECO:0000313" key="9">
    <source>
        <dbReference type="EMBL" id="KAE9963211.1"/>
    </source>
</evidence>
<dbReference type="PROSITE" id="PS50850">
    <property type="entry name" value="MFS"/>
    <property type="match status" value="1"/>
</dbReference>
<feature type="compositionally biased region" description="Basic and acidic residues" evidence="6">
    <location>
        <begin position="19"/>
        <end position="35"/>
    </location>
</feature>
<evidence type="ECO:0000256" key="4">
    <source>
        <dbReference type="ARBA" id="ARBA00022989"/>
    </source>
</evidence>
<evidence type="ECO:0000313" key="10">
    <source>
        <dbReference type="EMBL" id="KAE9971429.1"/>
    </source>
</evidence>
<sequence length="551" mass="60232">MEKEVGRVEPMSSTSKNRNIKEPEIMTEDQQDHSDGNSLSRIVSGPPYSIFTTKAKIFIVIMVSISALVSPFAATLFYPALNVLADQLHVSESLITLSVTTYMLAQAVAPAFLAGISDQSGRRFSFLICFGIYICANIGLALQTNYAALLVLRCLQACGSSATIALTIAVVADVATSSERGTYMGYATGGILMGPAFGPVLGGALAQYLGWRSIFWFLAIFGGVLLILFSIFFPETCRNVVGNGSIPARGVNRSVLGYLQQRKRNADLESLASKKANNGEKRKLNIPNPLRTLKILGEKESALVLLYNGFFFNGQMIVSASLPYMLKRAYGYNELKVGLCFITLGFGCLTSALSMGPVVDWNFRRHAKKVGLVITKGKQQDLRDFPIERARIEVVVPNHAIGTLALIAFGWTIEYRLHIAVPEVILFFVGFGISTAFNTTNTLLIDLHRDAPATATAAVNFVRCLISAGGVAAIVPMIEAMNPGWTFTFVGLVYVVWMPMLWIIMKWGPKWRAEKQMKKDQEAAQKARMDAATTRSSVDDLGEDEKTNSPE</sequence>
<dbReference type="EMBL" id="WNWQ01000880">
    <property type="protein sequence ID" value="KAE9963211.1"/>
    <property type="molecule type" value="Genomic_DNA"/>
</dbReference>
<feature type="transmembrane region" description="Helical" evidence="7">
    <location>
        <begin position="93"/>
        <end position="112"/>
    </location>
</feature>
<dbReference type="SUPFAM" id="SSF103473">
    <property type="entry name" value="MFS general substrate transporter"/>
    <property type="match status" value="1"/>
</dbReference>
<organism evidence="10 11">
    <name type="scientific">Venturia inaequalis</name>
    <name type="common">Apple scab fungus</name>
    <dbReference type="NCBI Taxonomy" id="5025"/>
    <lineage>
        <taxon>Eukaryota</taxon>
        <taxon>Fungi</taxon>
        <taxon>Dikarya</taxon>
        <taxon>Ascomycota</taxon>
        <taxon>Pezizomycotina</taxon>
        <taxon>Dothideomycetes</taxon>
        <taxon>Pleosporomycetidae</taxon>
        <taxon>Venturiales</taxon>
        <taxon>Venturiaceae</taxon>
        <taxon>Venturia</taxon>
    </lineage>
</organism>
<dbReference type="AlphaFoldDB" id="A0A8H3UJI6"/>
<feature type="region of interest" description="Disordered" evidence="6">
    <location>
        <begin position="516"/>
        <end position="551"/>
    </location>
</feature>
<dbReference type="GO" id="GO:0005886">
    <property type="term" value="C:plasma membrane"/>
    <property type="evidence" value="ECO:0007669"/>
    <property type="project" value="TreeGrafter"/>
</dbReference>
<evidence type="ECO:0000256" key="7">
    <source>
        <dbReference type="SAM" id="Phobius"/>
    </source>
</evidence>
<dbReference type="FunFam" id="1.20.1720.10:FF:000009">
    <property type="entry name" value="MFS multidrug transporter"/>
    <property type="match status" value="1"/>
</dbReference>
<reference evidence="10 11" key="1">
    <citation type="submission" date="2019-07" db="EMBL/GenBank/DDBJ databases">
        <title>Venturia inaequalis Genome Resource.</title>
        <authorList>
            <person name="Lichtner F.J."/>
        </authorList>
    </citation>
    <scope>NUCLEOTIDE SEQUENCE [LARGE SCALE GENOMIC DNA]</scope>
    <source>
        <strain evidence="9">Bline_iso_100314</strain>
        <strain evidence="10 11">DMI_063113</strain>
    </source>
</reference>
<keyword evidence="3 7" id="KW-0812">Transmembrane</keyword>
<keyword evidence="2" id="KW-0813">Transport</keyword>
<feature type="transmembrane region" description="Helical" evidence="7">
    <location>
        <begin position="484"/>
        <end position="505"/>
    </location>
</feature>
<feature type="transmembrane region" description="Helical" evidence="7">
    <location>
        <begin position="124"/>
        <end position="142"/>
    </location>
</feature>
<feature type="compositionally biased region" description="Basic and acidic residues" evidence="6">
    <location>
        <begin position="516"/>
        <end position="529"/>
    </location>
</feature>
<feature type="region of interest" description="Disordered" evidence="6">
    <location>
        <begin position="1"/>
        <end position="38"/>
    </location>
</feature>
<evidence type="ECO:0000256" key="1">
    <source>
        <dbReference type="ARBA" id="ARBA00004141"/>
    </source>
</evidence>
<evidence type="ECO:0000313" key="11">
    <source>
        <dbReference type="Proteomes" id="UP000490939"/>
    </source>
</evidence>
<dbReference type="PRINTS" id="PR01036">
    <property type="entry name" value="TCRTETB"/>
</dbReference>
<dbReference type="GO" id="GO:0022857">
    <property type="term" value="F:transmembrane transporter activity"/>
    <property type="evidence" value="ECO:0007669"/>
    <property type="project" value="InterPro"/>
</dbReference>
<accession>A0A8H3UJI6</accession>
<dbReference type="CDD" id="cd17323">
    <property type="entry name" value="MFS_Tpo1_MDR_like"/>
    <property type="match status" value="1"/>
</dbReference>
<dbReference type="InterPro" id="IPR011701">
    <property type="entry name" value="MFS"/>
</dbReference>
<name>A0A8H3UJI6_VENIN</name>
<dbReference type="Gene3D" id="1.20.1250.20">
    <property type="entry name" value="MFS general substrate transporter like domains"/>
    <property type="match status" value="1"/>
</dbReference>
<dbReference type="EMBL" id="WNWR01000677">
    <property type="protein sequence ID" value="KAE9971429.1"/>
    <property type="molecule type" value="Genomic_DNA"/>
</dbReference>
<evidence type="ECO:0000256" key="3">
    <source>
        <dbReference type="ARBA" id="ARBA00022692"/>
    </source>
</evidence>
<feature type="transmembrane region" description="Helical" evidence="7">
    <location>
        <begin position="183"/>
        <end position="208"/>
    </location>
</feature>
<dbReference type="PANTHER" id="PTHR23502:SF51">
    <property type="entry name" value="QUINIDINE RESISTANCE PROTEIN 1-RELATED"/>
    <property type="match status" value="1"/>
</dbReference>
<dbReference type="PANTHER" id="PTHR23502">
    <property type="entry name" value="MAJOR FACILITATOR SUPERFAMILY"/>
    <property type="match status" value="1"/>
</dbReference>
<feature type="transmembrane region" description="Helical" evidence="7">
    <location>
        <begin position="336"/>
        <end position="359"/>
    </location>
</feature>
<feature type="domain" description="Major facilitator superfamily (MFS) profile" evidence="8">
    <location>
        <begin position="59"/>
        <end position="509"/>
    </location>
</feature>